<dbReference type="ChiTaRS" id="PAFAH1B2">
    <property type="organism name" value="human"/>
</dbReference>
<dbReference type="EMBL" id="BC001774">
    <property type="protein sequence ID" value="AAH01774.1"/>
    <property type="molecule type" value="mRNA"/>
</dbReference>
<feature type="compositionally biased region" description="Basic and acidic residues" evidence="1">
    <location>
        <begin position="1"/>
        <end position="13"/>
    </location>
</feature>
<gene>
    <name evidence="2" type="primary">PAFAH1B2</name>
</gene>
<evidence type="ECO:0000256" key="1">
    <source>
        <dbReference type="SAM" id="MobiDB-lite"/>
    </source>
</evidence>
<name>Q9BUZ1_HUMAN</name>
<sequence length="33" mass="4017">PERDRRDRASDRRATRRRLSRLGPARTLYFSVE</sequence>
<proteinExistence type="evidence at transcript level"/>
<accession>Q9BUZ1</accession>
<organism evidence="2">
    <name type="scientific">Homo sapiens</name>
    <name type="common">Human</name>
    <dbReference type="NCBI Taxonomy" id="9606"/>
    <lineage>
        <taxon>Eukaryota</taxon>
        <taxon>Metazoa</taxon>
        <taxon>Chordata</taxon>
        <taxon>Craniata</taxon>
        <taxon>Vertebrata</taxon>
        <taxon>Euteleostomi</taxon>
        <taxon>Mammalia</taxon>
        <taxon>Eutheria</taxon>
        <taxon>Euarchontoglires</taxon>
        <taxon>Primates</taxon>
        <taxon>Haplorrhini</taxon>
        <taxon>Catarrhini</taxon>
        <taxon>Hominidae</taxon>
        <taxon>Homo</taxon>
    </lineage>
</organism>
<reference evidence="2" key="1">
    <citation type="journal article" date="2004" name="Genome Res.">
        <title>The status, quality, and expansion of the NIH full-length cDNA project: the Mammalian Gene Collection (MGC).</title>
        <authorList>
            <consortium name="The MGC Project Team"/>
            <person name="Gerhard D.S."/>
            <person name="Wagner L."/>
            <person name="Feingold E.A."/>
            <person name="Shenmen C.M."/>
            <person name="Grouse L.H."/>
            <person name="Schuler G."/>
            <person name="Klein S.L."/>
            <person name="Old S."/>
            <person name="Rasooly R."/>
            <person name="Good P."/>
            <person name="Guyer M."/>
            <person name="Peck A.M."/>
            <person name="Derge J.G."/>
            <person name="Lipman D."/>
            <person name="Collins F.S."/>
            <person name="Jang W."/>
            <person name="Sherry S."/>
            <person name="Feolo M."/>
            <person name="Misquitta L."/>
            <person name="Lee E."/>
            <person name="Rotmistrovsky K."/>
            <person name="Greenhut S.F."/>
            <person name="Schaefer C.F."/>
            <person name="Buetow K."/>
            <person name="Bonner T.I."/>
            <person name="Haussler D."/>
            <person name="Kent J."/>
            <person name="Kiekhaus M."/>
            <person name="Furey T."/>
            <person name="Brent M."/>
            <person name="Prange C."/>
            <person name="Schreiber K."/>
            <person name="Shapiro N."/>
            <person name="Bhat N.K."/>
            <person name="Hopkins R.F."/>
            <person name="Hsie F."/>
            <person name="Driscoll T."/>
            <person name="Soares M.B."/>
            <person name="Casavant T.L."/>
            <person name="Scheetz T.E."/>
            <person name="Brown-stein M.J."/>
            <person name="Usdin T.B."/>
            <person name="Toshiyuki S."/>
            <person name="Carninci P."/>
            <person name="Piao Y."/>
            <person name="Dudekula D.B."/>
            <person name="Ko M.S."/>
            <person name="Kawakami K."/>
            <person name="Suzuki Y."/>
            <person name="Sugano S."/>
            <person name="Gruber C.E."/>
            <person name="Smith M.R."/>
            <person name="Simmons B."/>
            <person name="Moore T."/>
            <person name="Waterman R."/>
            <person name="Johnson S.L."/>
            <person name="Ruan Y."/>
            <person name="Wei C.L."/>
            <person name="Mathavan S."/>
            <person name="Gunaratne P.H."/>
            <person name="Wu J."/>
            <person name="Garcia A.M."/>
            <person name="Hulyk S.W."/>
            <person name="Fuh E."/>
            <person name="Yuan Y."/>
            <person name="Sneed A."/>
            <person name="Kowis C."/>
            <person name="Hodgson A."/>
            <person name="Muzny D.M."/>
            <person name="McPherson J."/>
            <person name="Gibbs R.A."/>
            <person name="Fahey J."/>
            <person name="Helton E."/>
            <person name="Ketteman M."/>
            <person name="Madan A."/>
            <person name="Rodrigues S."/>
            <person name="Sanchez A."/>
            <person name="Whiting M."/>
            <person name="Madari A."/>
            <person name="Young A.C."/>
            <person name="Wetherby K.D."/>
            <person name="Granite S.J."/>
            <person name="Kwong P.N."/>
            <person name="Brinkley C.P."/>
            <person name="Pearson R.L."/>
            <person name="Bouffard G.G."/>
            <person name="Blakesly R.W."/>
            <person name="Green E.D."/>
            <person name="Dickson M.C."/>
            <person name="Rodriguez A.C."/>
            <person name="Grimwood J."/>
            <person name="Schmutz J."/>
            <person name="Myers R.M."/>
            <person name="Butterfield Y.S."/>
            <person name="Griffith M."/>
            <person name="Griffith O.L."/>
            <person name="Krzywinski M.I."/>
            <person name="Liao N."/>
            <person name="Morin R."/>
            <person name="Morrin R."/>
            <person name="Palmquist D."/>
            <person name="Petrescu A.S."/>
            <person name="Skalska U."/>
            <person name="Smailus D.E."/>
            <person name="Stott J.M."/>
            <person name="Schnerch A."/>
            <person name="Schein J.E."/>
            <person name="Jones S.J."/>
            <person name="Holt R.A."/>
            <person name="Baross A."/>
            <person name="Marra M.A."/>
            <person name="Clifton S."/>
            <person name="Makowski K.A."/>
            <person name="Bosak S."/>
            <person name="Malek J."/>
        </authorList>
    </citation>
    <scope>NUCLEOTIDE SEQUENCE [LARGE SCALE MRNA]</scope>
    <source>
        <tissue evidence="2">Eye</tissue>
    </source>
</reference>
<dbReference type="AlphaFoldDB" id="Q9BUZ1"/>
<dbReference type="OrthoDB" id="505607at2759"/>
<evidence type="ECO:0000313" key="2">
    <source>
        <dbReference type="EMBL" id="AAH01774.1"/>
    </source>
</evidence>
<feature type="non-terminal residue" evidence="2">
    <location>
        <position position="1"/>
    </location>
</feature>
<protein>
    <submittedName>
        <fullName evidence="2">PAFAH1B2 protein</fullName>
    </submittedName>
</protein>
<feature type="region of interest" description="Disordered" evidence="1">
    <location>
        <begin position="1"/>
        <end position="20"/>
    </location>
</feature>